<sequence length="323" mass="37463">MKMRIPIIGNNKADSNQETSIGVAKRSVVVMGYRGAGKTTFMGLLAIHIDYLASIDNRITYIIKPGVYDFPLPEWYKILAKLRNGEPLPPTEVTKKPYVGRLVVTYPKLLGSGEVNIPIVDLAGELYQPIMDFIFNSKSEDFDYNQWNKELRERLENLGITKDDLLYIHDFIFNAKAYLILINLDHALSAISTNSKNNASDDNDDIKSLLGRYFNVVTNLVNYRLERKDKPRVGIVLTHYDKVREYIETNLGFNVWDNYNDRIKLMTHIEPEILNLLRNLDKDVPIFISYYRPKRIPPGGIRLPDYPQKEYDRIFDWIKEVLK</sequence>
<proteinExistence type="predicted"/>
<evidence type="ECO:0000313" key="2">
    <source>
        <dbReference type="Proteomes" id="UP000006818"/>
    </source>
</evidence>
<organism evidence="1 2">
    <name type="scientific">Saccharolobus islandicus (strain Y.N.15.51 / Yellowstone #2)</name>
    <name type="common">Sulfolobus islandicus</name>
    <dbReference type="NCBI Taxonomy" id="419942"/>
    <lineage>
        <taxon>Archaea</taxon>
        <taxon>Thermoproteota</taxon>
        <taxon>Thermoprotei</taxon>
        <taxon>Sulfolobales</taxon>
        <taxon>Sulfolobaceae</taxon>
        <taxon>Saccharolobus</taxon>
    </lineage>
</organism>
<dbReference type="EMBL" id="CP001404">
    <property type="protein sequence ID" value="ACP49044.1"/>
    <property type="molecule type" value="Genomic_DNA"/>
</dbReference>
<reference evidence="1 2" key="1">
    <citation type="journal article" date="2009" name="Proc. Natl. Acad. Sci. U.S.A.">
        <title>Biogeography of the Sulfolobus islandicus pan-genome.</title>
        <authorList>
            <person name="Reno M.L."/>
            <person name="Held N.L."/>
            <person name="Fields C.J."/>
            <person name="Burke P.V."/>
            <person name="Whitaker R.J."/>
        </authorList>
    </citation>
    <scope>NUCLEOTIDE SEQUENCE [LARGE SCALE GENOMIC DNA]</scope>
    <source>
        <strain evidence="2">Y.N.15.51 / Yellowstone #2</strain>
    </source>
</reference>
<dbReference type="GeneID" id="7810972"/>
<dbReference type="HOGENOM" id="CLU_859486_0_0_2"/>
<name>C3NIT4_SACI1</name>
<accession>C3NIT4</accession>
<dbReference type="KEGG" id="sin:YN1551_2008"/>
<dbReference type="RefSeq" id="WP_012717671.1">
    <property type="nucleotide sequence ID" value="NC_012623.1"/>
</dbReference>
<dbReference type="Proteomes" id="UP000006818">
    <property type="component" value="Chromosome"/>
</dbReference>
<evidence type="ECO:0000313" key="1">
    <source>
        <dbReference type="EMBL" id="ACP49044.1"/>
    </source>
</evidence>
<dbReference type="InterPro" id="IPR027417">
    <property type="entry name" value="P-loop_NTPase"/>
</dbReference>
<protein>
    <submittedName>
        <fullName evidence="1">Uncharacterized protein</fullName>
    </submittedName>
</protein>
<dbReference type="AlphaFoldDB" id="C3NIT4"/>
<dbReference type="SUPFAM" id="SSF52540">
    <property type="entry name" value="P-loop containing nucleoside triphosphate hydrolases"/>
    <property type="match status" value="2"/>
</dbReference>
<gene>
    <name evidence="1" type="ordered locus">YN1551_2008</name>
</gene>